<dbReference type="GO" id="GO:0050661">
    <property type="term" value="F:NADP binding"/>
    <property type="evidence" value="ECO:0007669"/>
    <property type="project" value="InterPro"/>
</dbReference>
<evidence type="ECO:0000259" key="7">
    <source>
        <dbReference type="Pfam" id="PF00724"/>
    </source>
</evidence>
<evidence type="ECO:0000313" key="8">
    <source>
        <dbReference type="EMBL" id="OWO99120.1"/>
    </source>
</evidence>
<dbReference type="Proteomes" id="UP000242519">
    <property type="component" value="Unassembled WGS sequence"/>
</dbReference>
<protein>
    <recommendedName>
        <fullName evidence="7">NADH:flavin oxidoreductase/NADH oxidase N-terminal domain-containing protein</fullName>
    </recommendedName>
</protein>
<dbReference type="Gene3D" id="3.20.20.70">
    <property type="entry name" value="Aldolase class I"/>
    <property type="match status" value="1"/>
</dbReference>
<dbReference type="InterPro" id="IPR013785">
    <property type="entry name" value="Aldolase_TIM"/>
</dbReference>
<dbReference type="OrthoDB" id="72788at2759"/>
<dbReference type="InParanoid" id="A0A218YVS5"/>
<reference evidence="8 9" key="1">
    <citation type="submission" date="2017-04" db="EMBL/GenBank/DDBJ databases">
        <title>Draft genome sequence of Marssonina coronaria NL1: causal agent of apple blotch.</title>
        <authorList>
            <person name="Cheng Q."/>
        </authorList>
    </citation>
    <scope>NUCLEOTIDE SEQUENCE [LARGE SCALE GENOMIC DNA]</scope>
    <source>
        <strain evidence="8 9">NL1</strain>
    </source>
</reference>
<evidence type="ECO:0000313" key="9">
    <source>
        <dbReference type="Proteomes" id="UP000242519"/>
    </source>
</evidence>
<dbReference type="GO" id="GO:0010181">
    <property type="term" value="F:FMN binding"/>
    <property type="evidence" value="ECO:0007669"/>
    <property type="project" value="InterPro"/>
</dbReference>
<dbReference type="PANTHER" id="PTHR43303:SF4">
    <property type="entry name" value="NADPH DEHYDROGENASE C23G7.10C-RELATED"/>
    <property type="match status" value="1"/>
</dbReference>
<comment type="cofactor">
    <cofactor evidence="1">
        <name>FMN</name>
        <dbReference type="ChEBI" id="CHEBI:58210"/>
    </cofactor>
</comment>
<keyword evidence="5" id="KW-0560">Oxidoreductase</keyword>
<keyword evidence="2" id="KW-0285">Flavoprotein</keyword>
<keyword evidence="9" id="KW-1185">Reference proteome</keyword>
<evidence type="ECO:0000256" key="1">
    <source>
        <dbReference type="ARBA" id="ARBA00001917"/>
    </source>
</evidence>
<feature type="compositionally biased region" description="Polar residues" evidence="6">
    <location>
        <begin position="44"/>
        <end position="64"/>
    </location>
</feature>
<dbReference type="STRING" id="503106.A0A218YVS5"/>
<dbReference type="CDD" id="cd02932">
    <property type="entry name" value="OYE_YqiM_FMN"/>
    <property type="match status" value="1"/>
</dbReference>
<accession>A0A218YVS5</accession>
<feature type="domain" description="NADH:flavin oxidoreductase/NADH oxidase N-terminal" evidence="7">
    <location>
        <begin position="72"/>
        <end position="433"/>
    </location>
</feature>
<dbReference type="GO" id="GO:0003959">
    <property type="term" value="F:NADPH dehydrogenase activity"/>
    <property type="evidence" value="ECO:0007669"/>
    <property type="project" value="InterPro"/>
</dbReference>
<evidence type="ECO:0000256" key="3">
    <source>
        <dbReference type="ARBA" id="ARBA00022643"/>
    </source>
</evidence>
<feature type="region of interest" description="Disordered" evidence="6">
    <location>
        <begin position="44"/>
        <end position="71"/>
    </location>
</feature>
<dbReference type="PANTHER" id="PTHR43303">
    <property type="entry name" value="NADPH DEHYDROGENASE C23G7.10C-RELATED"/>
    <property type="match status" value="1"/>
</dbReference>
<name>A0A218YVS5_9HELO</name>
<gene>
    <name evidence="8" type="ORF">B2J93_1918</name>
</gene>
<keyword evidence="4" id="KW-0521">NADP</keyword>
<dbReference type="AlphaFoldDB" id="A0A218YVS5"/>
<dbReference type="EMBL" id="MZNU01000369">
    <property type="protein sequence ID" value="OWO99120.1"/>
    <property type="molecule type" value="Genomic_DNA"/>
</dbReference>
<dbReference type="InterPro" id="IPR044152">
    <property type="entry name" value="YqjM-like"/>
</dbReference>
<evidence type="ECO:0000256" key="5">
    <source>
        <dbReference type="ARBA" id="ARBA00023002"/>
    </source>
</evidence>
<sequence>MQSLSGMDKQSTLAFPTKLQKAYVPNPSAPLSLLVFSQSQSDKQQISYFTPAQDPPSGTASDPQPDNKPIPKIFQPLTIRGTTFQNRIFLSPLCQYSSENGHFGGWQFAHLGGIISRGPGLSIIEATAVVPEGRITPEDAGIWDDSHLEGEFGFKKIVEFAHSQSQKIGIQLAHAGRKASTVAPWLSMAAVATEDVNGWPSNVKGPSNIPHSPELPTPIAMTLSDIDSLKKSWAAAVRRAVTAGFDVIEIHNAHGYLLHSFLSPVSNDRTDQYGGSFENRIRLTLEIVDITRKEMPKEMPLFLRLSASDWLDTNPNFKGESWTLADSIKLAPLLVDRGVDFLDVSSSGNSPLQKIKGGPGYQAPFAKAIKKSVGDKLLVGTVGSITGGEQAEALLTGKGSEEMARGNQELDAVLVGRYFQKEPGLVWRFAEELGVQINVANQIRWGFGGRPGAPKKEKL</sequence>
<dbReference type="InterPro" id="IPR001155">
    <property type="entry name" value="OxRdtase_FMN_N"/>
</dbReference>
<organism evidence="8 9">
    <name type="scientific">Diplocarpon coronariae</name>
    <dbReference type="NCBI Taxonomy" id="2795749"/>
    <lineage>
        <taxon>Eukaryota</taxon>
        <taxon>Fungi</taxon>
        <taxon>Dikarya</taxon>
        <taxon>Ascomycota</taxon>
        <taxon>Pezizomycotina</taxon>
        <taxon>Leotiomycetes</taxon>
        <taxon>Helotiales</taxon>
        <taxon>Drepanopezizaceae</taxon>
        <taxon>Diplocarpon</taxon>
    </lineage>
</organism>
<dbReference type="Pfam" id="PF00724">
    <property type="entry name" value="Oxidored_FMN"/>
    <property type="match status" value="1"/>
</dbReference>
<proteinExistence type="predicted"/>
<keyword evidence="3" id="KW-0288">FMN</keyword>
<evidence type="ECO:0000256" key="6">
    <source>
        <dbReference type="SAM" id="MobiDB-lite"/>
    </source>
</evidence>
<dbReference type="SUPFAM" id="SSF51395">
    <property type="entry name" value="FMN-linked oxidoreductases"/>
    <property type="match status" value="1"/>
</dbReference>
<comment type="caution">
    <text evidence="8">The sequence shown here is derived from an EMBL/GenBank/DDBJ whole genome shotgun (WGS) entry which is preliminary data.</text>
</comment>
<evidence type="ECO:0000256" key="2">
    <source>
        <dbReference type="ARBA" id="ARBA00022630"/>
    </source>
</evidence>
<evidence type="ECO:0000256" key="4">
    <source>
        <dbReference type="ARBA" id="ARBA00022857"/>
    </source>
</evidence>